<name>A0A4Y2X5J6_ARAVE</name>
<dbReference type="EMBL" id="BGPR01071632">
    <property type="protein sequence ID" value="GBO44769.1"/>
    <property type="molecule type" value="Genomic_DNA"/>
</dbReference>
<accession>A0A4Y2X5J6</accession>
<evidence type="ECO:0000313" key="1">
    <source>
        <dbReference type="EMBL" id="GBO44769.1"/>
    </source>
</evidence>
<sequence>MFFFSECTAILKEFLVDNLHAIEENLTTPSPDGKFRIPVITTYAYVLNAFEMIETASDSSSHDTLRLLSWKWHHSFTYEEYLK</sequence>
<protein>
    <submittedName>
        <fullName evidence="1">Uncharacterized protein</fullName>
    </submittedName>
</protein>
<comment type="caution">
    <text evidence="1">The sequence shown here is derived from an EMBL/GenBank/DDBJ whole genome shotgun (WGS) entry which is preliminary data.</text>
</comment>
<organism evidence="1 2">
    <name type="scientific">Araneus ventricosus</name>
    <name type="common">Orbweaver spider</name>
    <name type="synonym">Epeira ventricosa</name>
    <dbReference type="NCBI Taxonomy" id="182803"/>
    <lineage>
        <taxon>Eukaryota</taxon>
        <taxon>Metazoa</taxon>
        <taxon>Ecdysozoa</taxon>
        <taxon>Arthropoda</taxon>
        <taxon>Chelicerata</taxon>
        <taxon>Arachnida</taxon>
        <taxon>Araneae</taxon>
        <taxon>Araneomorphae</taxon>
        <taxon>Entelegynae</taxon>
        <taxon>Araneoidea</taxon>
        <taxon>Araneidae</taxon>
        <taxon>Araneus</taxon>
    </lineage>
</organism>
<gene>
    <name evidence="1" type="ORF">AVEN_64545_1</name>
</gene>
<proteinExistence type="predicted"/>
<dbReference type="AlphaFoldDB" id="A0A4Y2X5J6"/>
<reference evidence="1 2" key="1">
    <citation type="journal article" date="2019" name="Sci. Rep.">
        <title>Orb-weaving spider Araneus ventricosus genome elucidates the spidroin gene catalogue.</title>
        <authorList>
            <person name="Kono N."/>
            <person name="Nakamura H."/>
            <person name="Ohtoshi R."/>
            <person name="Moran D.A.P."/>
            <person name="Shinohara A."/>
            <person name="Yoshida Y."/>
            <person name="Fujiwara M."/>
            <person name="Mori M."/>
            <person name="Tomita M."/>
            <person name="Arakawa K."/>
        </authorList>
    </citation>
    <scope>NUCLEOTIDE SEQUENCE [LARGE SCALE GENOMIC DNA]</scope>
</reference>
<dbReference type="Proteomes" id="UP000499080">
    <property type="component" value="Unassembled WGS sequence"/>
</dbReference>
<evidence type="ECO:0000313" key="2">
    <source>
        <dbReference type="Proteomes" id="UP000499080"/>
    </source>
</evidence>
<keyword evidence="2" id="KW-1185">Reference proteome</keyword>